<organism evidence="5 6">
    <name type="scientific">Candidatus Segetimicrobium genomatis</name>
    <dbReference type="NCBI Taxonomy" id="2569760"/>
    <lineage>
        <taxon>Bacteria</taxon>
        <taxon>Bacillati</taxon>
        <taxon>Candidatus Sysuimicrobiota</taxon>
        <taxon>Candidatus Sysuimicrobiia</taxon>
        <taxon>Candidatus Sysuimicrobiales</taxon>
        <taxon>Candidatus Segetimicrobiaceae</taxon>
        <taxon>Candidatus Segetimicrobium</taxon>
    </lineage>
</organism>
<dbReference type="NCBIfam" id="NF007494">
    <property type="entry name" value="PRK10089.1-3"/>
    <property type="match status" value="1"/>
</dbReference>
<dbReference type="InterPro" id="IPR012340">
    <property type="entry name" value="NA-bd_OB-fold"/>
</dbReference>
<gene>
    <name evidence="5" type="ORF">E6H00_03535</name>
</gene>
<dbReference type="Pfam" id="PF01588">
    <property type="entry name" value="tRNA_bind"/>
    <property type="match status" value="1"/>
</dbReference>
<evidence type="ECO:0000313" key="6">
    <source>
        <dbReference type="Proteomes" id="UP000318509"/>
    </source>
</evidence>
<dbReference type="AlphaFoldDB" id="A0A537K7G3"/>
<proteinExistence type="predicted"/>
<dbReference type="Proteomes" id="UP000318509">
    <property type="component" value="Unassembled WGS sequence"/>
</dbReference>
<dbReference type="FunFam" id="2.40.50.140:FF:000165">
    <property type="entry name" value="Chaperone CsaA"/>
    <property type="match status" value="1"/>
</dbReference>
<dbReference type="InterPro" id="IPR008231">
    <property type="entry name" value="CsaA"/>
</dbReference>
<evidence type="ECO:0000256" key="1">
    <source>
        <dbReference type="ARBA" id="ARBA00022555"/>
    </source>
</evidence>
<evidence type="ECO:0000256" key="2">
    <source>
        <dbReference type="ARBA" id="ARBA00022884"/>
    </source>
</evidence>
<dbReference type="InterPro" id="IPR002547">
    <property type="entry name" value="tRNA-bd_dom"/>
</dbReference>
<dbReference type="PANTHER" id="PTHR11586">
    <property type="entry name" value="TRNA-AMINOACYLATION COFACTOR ARC1 FAMILY MEMBER"/>
    <property type="match status" value="1"/>
</dbReference>
<dbReference type="PANTHER" id="PTHR11586:SF37">
    <property type="entry name" value="TRNA-BINDING DOMAIN-CONTAINING PROTEIN"/>
    <property type="match status" value="1"/>
</dbReference>
<reference evidence="5 6" key="1">
    <citation type="journal article" date="2019" name="Nat. Microbiol.">
        <title>Mediterranean grassland soil C-N compound turnover is dependent on rainfall and depth, and is mediated by genomically divergent microorganisms.</title>
        <authorList>
            <person name="Diamond S."/>
            <person name="Andeer P.F."/>
            <person name="Li Z."/>
            <person name="Crits-Christoph A."/>
            <person name="Burstein D."/>
            <person name="Anantharaman K."/>
            <person name="Lane K.R."/>
            <person name="Thomas B.C."/>
            <person name="Pan C."/>
            <person name="Northen T.R."/>
            <person name="Banfield J.F."/>
        </authorList>
    </citation>
    <scope>NUCLEOTIDE SEQUENCE [LARGE SCALE GENOMIC DNA]</scope>
    <source>
        <strain evidence="5">NP_3</strain>
    </source>
</reference>
<dbReference type="InterPro" id="IPR051270">
    <property type="entry name" value="Tyrosine-tRNA_ligase_regulator"/>
</dbReference>
<dbReference type="NCBIfam" id="TIGR02222">
    <property type="entry name" value="chap_CsaA"/>
    <property type="match status" value="1"/>
</dbReference>
<protein>
    <submittedName>
        <fullName evidence="5">tRNA-binding protein</fullName>
    </submittedName>
</protein>
<evidence type="ECO:0000256" key="3">
    <source>
        <dbReference type="PROSITE-ProRule" id="PRU00209"/>
    </source>
</evidence>
<dbReference type="CDD" id="cd02798">
    <property type="entry name" value="tRNA_bind_CsaA"/>
    <property type="match status" value="1"/>
</dbReference>
<dbReference type="GO" id="GO:0000049">
    <property type="term" value="F:tRNA binding"/>
    <property type="evidence" value="ECO:0007669"/>
    <property type="project" value="UniProtKB-UniRule"/>
</dbReference>
<evidence type="ECO:0000313" key="5">
    <source>
        <dbReference type="EMBL" id="TMI91699.1"/>
    </source>
</evidence>
<comment type="caution">
    <text evidence="5">The sequence shown here is derived from an EMBL/GenBank/DDBJ whole genome shotgun (WGS) entry which is preliminary data.</text>
</comment>
<accession>A0A537K7G3</accession>
<dbReference type="Gene3D" id="2.40.50.140">
    <property type="entry name" value="Nucleic acid-binding proteins"/>
    <property type="match status" value="1"/>
</dbReference>
<dbReference type="SUPFAM" id="SSF50249">
    <property type="entry name" value="Nucleic acid-binding proteins"/>
    <property type="match status" value="1"/>
</dbReference>
<keyword evidence="1 3" id="KW-0820">tRNA-binding</keyword>
<feature type="domain" description="TRNA-binding" evidence="4">
    <location>
        <begin position="13"/>
        <end position="116"/>
    </location>
</feature>
<name>A0A537K7G3_9BACT</name>
<dbReference type="EMBL" id="VBAK01000085">
    <property type="protein sequence ID" value="TMI91699.1"/>
    <property type="molecule type" value="Genomic_DNA"/>
</dbReference>
<evidence type="ECO:0000259" key="4">
    <source>
        <dbReference type="PROSITE" id="PS50886"/>
    </source>
</evidence>
<sequence length="116" mass="12636">MTTEPTGVATWSDFERVGIRVGTVRRVEPFPEARKPAYKLWIDFGPFGIKQSSAQLTALYQPDELIGRQLVCATGLGPKRVAGFKSEVLVTGFARDDGAIILAVPERKITDGSPLC</sequence>
<dbReference type="PROSITE" id="PS50886">
    <property type="entry name" value="TRBD"/>
    <property type="match status" value="1"/>
</dbReference>
<dbReference type="NCBIfam" id="NF007495">
    <property type="entry name" value="PRK10089.1-4"/>
    <property type="match status" value="1"/>
</dbReference>
<keyword evidence="2 3" id="KW-0694">RNA-binding</keyword>